<dbReference type="SMART" id="SM00849">
    <property type="entry name" value="Lactamase_B"/>
    <property type="match status" value="1"/>
</dbReference>
<evidence type="ECO:0000313" key="8">
    <source>
        <dbReference type="Proteomes" id="UP000004018"/>
    </source>
</evidence>
<dbReference type="CDD" id="cd06262">
    <property type="entry name" value="metallo-hydrolase-like_MBL-fold"/>
    <property type="match status" value="1"/>
</dbReference>
<keyword evidence="3" id="KW-0378">Hydrolase</keyword>
<keyword evidence="8" id="KW-1185">Reference proteome</keyword>
<gene>
    <name evidence="7" type="ORF">HMPREF1039_0240</name>
</gene>
<keyword evidence="4" id="KW-0862">Zinc</keyword>
<organism evidence="7 8">
    <name type="scientific">Megasphaera lornae</name>
    <dbReference type="NCBI Taxonomy" id="1000568"/>
    <lineage>
        <taxon>Bacteria</taxon>
        <taxon>Bacillati</taxon>
        <taxon>Bacillota</taxon>
        <taxon>Negativicutes</taxon>
        <taxon>Veillonellales</taxon>
        <taxon>Veillonellaceae</taxon>
        <taxon>Megasphaera</taxon>
    </lineage>
</organism>
<dbReference type="InterPro" id="IPR051453">
    <property type="entry name" value="MBL_Glyoxalase_II"/>
</dbReference>
<dbReference type="EMBL" id="AFIJ01000007">
    <property type="protein sequence ID" value="EGL42055.1"/>
    <property type="molecule type" value="Genomic_DNA"/>
</dbReference>
<dbReference type="PANTHER" id="PTHR46233:SF3">
    <property type="entry name" value="HYDROXYACYLGLUTATHIONE HYDROLASE GLOC"/>
    <property type="match status" value="1"/>
</dbReference>
<evidence type="ECO:0000256" key="1">
    <source>
        <dbReference type="ARBA" id="ARBA00001947"/>
    </source>
</evidence>
<evidence type="ECO:0000313" key="7">
    <source>
        <dbReference type="EMBL" id="EGL42055.1"/>
    </source>
</evidence>
<dbReference type="InterPro" id="IPR036866">
    <property type="entry name" value="RibonucZ/Hydroxyglut_hydro"/>
</dbReference>
<reference evidence="7 8" key="1">
    <citation type="submission" date="2011-04" db="EMBL/GenBank/DDBJ databases">
        <authorList>
            <person name="Harkins D.M."/>
            <person name="Madupu R."/>
            <person name="Durkin A.S."/>
            <person name="Torralba M."/>
            <person name="Methe B."/>
            <person name="Sutton G.G."/>
            <person name="Nelson K.E."/>
        </authorList>
    </citation>
    <scope>NUCLEOTIDE SEQUENCE [LARGE SCALE GENOMIC DNA]</scope>
    <source>
        <strain evidence="7 8">UPII 199-6</strain>
    </source>
</reference>
<dbReference type="Gene3D" id="3.60.15.10">
    <property type="entry name" value="Ribonuclease Z/Hydroxyacylglutathione hydrolase-like"/>
    <property type="match status" value="1"/>
</dbReference>
<dbReference type="InterPro" id="IPR001279">
    <property type="entry name" value="Metallo-B-lactamas"/>
</dbReference>
<feature type="region of interest" description="Disordered" evidence="5">
    <location>
        <begin position="192"/>
        <end position="213"/>
    </location>
</feature>
<dbReference type="Proteomes" id="UP000004018">
    <property type="component" value="Unassembled WGS sequence"/>
</dbReference>
<evidence type="ECO:0000256" key="3">
    <source>
        <dbReference type="ARBA" id="ARBA00022801"/>
    </source>
</evidence>
<proteinExistence type="predicted"/>
<name>A0ABN0D2A7_9FIRM</name>
<accession>A0ABN0D2A7</accession>
<sequence>MSMKYDVTVLGPVMTNCYIVYDTETMEAMVIDPSWSCETIAANLQRLGVTLKRIVLTHGHADHIGALQDLRQRYQVPVYVGAGDKDLITNSRNNMSLFVGKEIVCDSPDYIAEDGDIIAVGKLQFKVITTPGHTPGGICLYGSRTLFSGDTLFRYSVGRTDLYGGAWETLLQSINDKLMVLPDSTLVLPGHGPATTIGEERTGNPYLDGDGGW</sequence>
<evidence type="ECO:0000259" key="6">
    <source>
        <dbReference type="SMART" id="SM00849"/>
    </source>
</evidence>
<comment type="cofactor">
    <cofactor evidence="1">
        <name>Zn(2+)</name>
        <dbReference type="ChEBI" id="CHEBI:29105"/>
    </cofactor>
</comment>
<protein>
    <submittedName>
        <fullName evidence="7">Metallo-beta-lactamase domain protein</fullName>
    </submittedName>
</protein>
<evidence type="ECO:0000256" key="4">
    <source>
        <dbReference type="ARBA" id="ARBA00022833"/>
    </source>
</evidence>
<dbReference type="PANTHER" id="PTHR46233">
    <property type="entry name" value="HYDROXYACYLGLUTATHIONE HYDROLASE GLOC"/>
    <property type="match status" value="1"/>
</dbReference>
<dbReference type="RefSeq" id="WP_007390516.1">
    <property type="nucleotide sequence ID" value="NZ_AFIJ01000007.1"/>
</dbReference>
<feature type="domain" description="Metallo-beta-lactamase" evidence="6">
    <location>
        <begin position="14"/>
        <end position="191"/>
    </location>
</feature>
<evidence type="ECO:0000256" key="2">
    <source>
        <dbReference type="ARBA" id="ARBA00022723"/>
    </source>
</evidence>
<dbReference type="SUPFAM" id="SSF56281">
    <property type="entry name" value="Metallo-hydrolase/oxidoreductase"/>
    <property type="match status" value="1"/>
</dbReference>
<keyword evidence="2" id="KW-0479">Metal-binding</keyword>
<evidence type="ECO:0000256" key="5">
    <source>
        <dbReference type="SAM" id="MobiDB-lite"/>
    </source>
</evidence>
<dbReference type="Pfam" id="PF00753">
    <property type="entry name" value="Lactamase_B"/>
    <property type="match status" value="1"/>
</dbReference>
<comment type="caution">
    <text evidence="7">The sequence shown here is derived from an EMBL/GenBank/DDBJ whole genome shotgun (WGS) entry which is preliminary data.</text>
</comment>